<protein>
    <submittedName>
        <fullName evidence="1">Uncharacterized protein</fullName>
    </submittedName>
</protein>
<name>A0ACB8D1E7_DERSI</name>
<comment type="caution">
    <text evidence="1">The sequence shown here is derived from an EMBL/GenBank/DDBJ whole genome shotgun (WGS) entry which is preliminary data.</text>
</comment>
<accession>A0ACB8D1E7</accession>
<proteinExistence type="predicted"/>
<sequence length="539" mass="60235">MCIQTDRSQSAQWEEHFLGFVFVYRKRKTTLLRIAQRISLPFPRTPSFPHIPLSYCYEASERQKKKNRSASTNARKHTHLNKSARLPAVLKQFPPRPSNTAHAAHCAIPGNCWRVRTDHQDSVNENRTSLLPVSTSPTRRDRVRRMQLTVFCVVGSILAVASAQDDVRVIAASNDFAFRLLPLLSGSQRDNVFYSPYSVTTALAMVYAGADGTTLRELHESLSYNLVRLAQDKVLSAHAEHNRLLLAPSNSTLKIANAAVVGNKLNPLPGYVKALKDGFGAELLKVDFIGAGQAAVNVINSWVNQKTQHKISTLFEKPLSKDTRLVLLNAIYFKGTWRTKFDKSKTEKAAFYTGDGRSTSVDTMQGTVKAGFAYARDIGATVLDLPYNGLDYSMTILLPRNKTGVEVLRKNLNLLTFRDALSRLREATVAVYLPRFKLEEEYKLKKVLPRLGIKRMFNTGEADLSRINGGRDLFVDEVVHKAVVEVNEEGSEAAATTAVVINTRTTSGPEVFRADHPFLFFIRNRRIGDILFVGLVNKV</sequence>
<gene>
    <name evidence="1" type="ORF">HPB49_025525</name>
</gene>
<reference evidence="1" key="1">
    <citation type="submission" date="2020-05" db="EMBL/GenBank/DDBJ databases">
        <title>Large-scale comparative analyses of tick genomes elucidate their genetic diversity and vector capacities.</title>
        <authorList>
            <person name="Jia N."/>
            <person name="Wang J."/>
            <person name="Shi W."/>
            <person name="Du L."/>
            <person name="Sun Y."/>
            <person name="Zhan W."/>
            <person name="Jiang J."/>
            <person name="Wang Q."/>
            <person name="Zhang B."/>
            <person name="Ji P."/>
            <person name="Sakyi L.B."/>
            <person name="Cui X."/>
            <person name="Yuan T."/>
            <person name="Jiang B."/>
            <person name="Yang W."/>
            <person name="Lam T.T.-Y."/>
            <person name="Chang Q."/>
            <person name="Ding S."/>
            <person name="Wang X."/>
            <person name="Zhu J."/>
            <person name="Ruan X."/>
            <person name="Zhao L."/>
            <person name="Wei J."/>
            <person name="Que T."/>
            <person name="Du C."/>
            <person name="Cheng J."/>
            <person name="Dai P."/>
            <person name="Han X."/>
            <person name="Huang E."/>
            <person name="Gao Y."/>
            <person name="Liu J."/>
            <person name="Shao H."/>
            <person name="Ye R."/>
            <person name="Li L."/>
            <person name="Wei W."/>
            <person name="Wang X."/>
            <person name="Wang C."/>
            <person name="Yang T."/>
            <person name="Huo Q."/>
            <person name="Li W."/>
            <person name="Guo W."/>
            <person name="Chen H."/>
            <person name="Zhou L."/>
            <person name="Ni X."/>
            <person name="Tian J."/>
            <person name="Zhou Y."/>
            <person name="Sheng Y."/>
            <person name="Liu T."/>
            <person name="Pan Y."/>
            <person name="Xia L."/>
            <person name="Li J."/>
            <person name="Zhao F."/>
            <person name="Cao W."/>
        </authorList>
    </citation>
    <scope>NUCLEOTIDE SEQUENCE</scope>
    <source>
        <strain evidence="1">Dsil-2018</strain>
    </source>
</reference>
<dbReference type="EMBL" id="CM023473">
    <property type="protein sequence ID" value="KAH7955214.1"/>
    <property type="molecule type" value="Genomic_DNA"/>
</dbReference>
<evidence type="ECO:0000313" key="1">
    <source>
        <dbReference type="EMBL" id="KAH7955214.1"/>
    </source>
</evidence>
<organism evidence="1 2">
    <name type="scientific">Dermacentor silvarum</name>
    <name type="common">Tick</name>
    <dbReference type="NCBI Taxonomy" id="543639"/>
    <lineage>
        <taxon>Eukaryota</taxon>
        <taxon>Metazoa</taxon>
        <taxon>Ecdysozoa</taxon>
        <taxon>Arthropoda</taxon>
        <taxon>Chelicerata</taxon>
        <taxon>Arachnida</taxon>
        <taxon>Acari</taxon>
        <taxon>Parasitiformes</taxon>
        <taxon>Ixodida</taxon>
        <taxon>Ixodoidea</taxon>
        <taxon>Ixodidae</taxon>
        <taxon>Rhipicephalinae</taxon>
        <taxon>Dermacentor</taxon>
    </lineage>
</organism>
<keyword evidence="2" id="KW-1185">Reference proteome</keyword>
<dbReference type="Proteomes" id="UP000821865">
    <property type="component" value="Chromosome 4"/>
</dbReference>
<evidence type="ECO:0000313" key="2">
    <source>
        <dbReference type="Proteomes" id="UP000821865"/>
    </source>
</evidence>